<dbReference type="InterPro" id="IPR013783">
    <property type="entry name" value="Ig-like_fold"/>
</dbReference>
<gene>
    <name evidence="5" type="ORF">DLM85_11320</name>
</gene>
<feature type="chain" id="PRO_5016392851" description="CUB domain-containing protein" evidence="3">
    <location>
        <begin position="32"/>
        <end position="1336"/>
    </location>
</feature>
<evidence type="ECO:0000313" key="5">
    <source>
        <dbReference type="EMBL" id="RAK66795.1"/>
    </source>
</evidence>
<dbReference type="Gene3D" id="2.60.40.10">
    <property type="entry name" value="Immunoglobulins"/>
    <property type="match status" value="8"/>
</dbReference>
<dbReference type="NCBIfam" id="TIGR04183">
    <property type="entry name" value="Por_Secre_tail"/>
    <property type="match status" value="1"/>
</dbReference>
<feature type="signal peptide" evidence="3">
    <location>
        <begin position="1"/>
        <end position="31"/>
    </location>
</feature>
<dbReference type="PANTHER" id="PTHR24251">
    <property type="entry name" value="OVOCHYMASE-RELATED"/>
    <property type="match status" value="1"/>
</dbReference>
<dbReference type="InterPro" id="IPR035914">
    <property type="entry name" value="Sperma_CUB_dom_sf"/>
</dbReference>
<dbReference type="PROSITE" id="PS01180">
    <property type="entry name" value="CUB"/>
    <property type="match status" value="2"/>
</dbReference>
<dbReference type="CDD" id="cd00041">
    <property type="entry name" value="CUB"/>
    <property type="match status" value="2"/>
</dbReference>
<dbReference type="Pfam" id="PF07705">
    <property type="entry name" value="CARDB"/>
    <property type="match status" value="8"/>
</dbReference>
<accession>A0A328BJH5</accession>
<sequence length="1336" mass="137244">MEKPYFSRYGNKIRLLTWLVMSWLGLQQAAAQTYTMPVSGNNTITTCAGTLYDNGGASGPYVGSAGALTIMPATTGSKVQLTFTSASIDYYDYLTIYDGTSTSAPIIGTYYGTTNIGTVYGTSTSGAITLRLSGTNYYGYAGFAANIACVTSVPQPDLAVQGASAFPLSAVAGSYLSLSCSIYNLSGTTATSSNVGYYLSTDNTLSSSDQLLGYSTGYSLAVGGSSTRSSSVQVPTTTTPGSYYLLFAGDYDNLVNESNEQNNVASVSFTVSAPSYDLVIQTPSATPTSVAQGGTLSLSCYISNVGNATTTSSSVGYYLSSNTTLDASDVLLTSTYGGALAPSSFGTSRYGYTNIPTTTPTGSYYVLFVADYQGLVSETNETNNVASVAITVSPPGVDLAIQQAQLGNTSVLAGSAIYASAYLYNLGNTNAGAHRVGYYLSSNTTLDASDVLLQSGSVNSLTAGQYYSLYPTLTIPASTTTGSYYVLFVADDQGQVTETNETNNVASVALTVTQPNVDLQIQQATLTPTTTSAGSSVYATCSIYNAGTTFAASSNVGYYLSSNTTLDAADTYLNYAYGSTLSGGFSSSRAMSLTIPTNTATGSYYVLFVADYQGQVTETNETNNVASVALTVTAPSVDLQIQQAALTPSTTSAGGSIYAGCNIYNAGTTQALYSNVGYYLSSNTTLDAADTYLNYSYGSTLSGGFSSSRSASLYIPTNTAAGSYYVLFVADYQGQVTETNETNNVASVALTVVPPSPDLTVSSFYPGAYNMNSGTSTSVSGYVYNQGQATATSSNAGFYLSTDATFSSGDVLLTSSTGGALSAGLSSYRSGTITIPAATTTGSYYLLFVADNLNQVTESNETNNVAYYSIYVTNVTPINGTLVPYSGSASITSCNTNIYDNGGNGNYADNSEGTLTINPGTTGSKVRLTFSSFALETCCDYVSIYDGTSTSSPLIGTYVYSPGVVTASSTNTSGALTVRFHSDGSATYSGFEAAVSCVSTVPADLTLTQVAATPTSVMAGGTTTVSLSVNNVGAGAAASTPVAYYLSADNTLDAADRLLANVTGAGLNASTSVTRSNVVTIPAATTAGSYFLICAADINNVVTESNENNNVATGVAITVTAVTADLAVSAPTLTPTTVMAGNNVTATCFHENSGMVSAGAHTLGFYLSTDASFSANDVLLHSISISSMPAGSGLTRVGTFAIPAATAAGTYYVLYVADSQGQITEGNETNNVASRALTVTINTAAREQSAGFAITVHPNPTTTGQPFLVEFAGNGTAPAASLALYNSLGQLVSEQRTTLRGNAAPVSISTTGLARGVYTLRITGEKLNATRQVIVD</sequence>
<keyword evidence="2" id="KW-1015">Disulfide bond</keyword>
<evidence type="ECO:0000259" key="4">
    <source>
        <dbReference type="PROSITE" id="PS01180"/>
    </source>
</evidence>
<feature type="domain" description="CUB" evidence="4">
    <location>
        <begin position="878"/>
        <end position="998"/>
    </location>
</feature>
<reference evidence="6" key="1">
    <citation type="submission" date="2018-05" db="EMBL/GenBank/DDBJ databases">
        <authorList>
            <person name="Nie L."/>
        </authorList>
    </citation>
    <scope>NUCLEOTIDE SEQUENCE [LARGE SCALE GENOMIC DNA]</scope>
    <source>
        <strain evidence="6">NL</strain>
    </source>
</reference>
<organism evidence="5 6">
    <name type="scientific">Hymenobacter edaphi</name>
    <dbReference type="NCBI Taxonomy" id="2211146"/>
    <lineage>
        <taxon>Bacteria</taxon>
        <taxon>Pseudomonadati</taxon>
        <taxon>Bacteroidota</taxon>
        <taxon>Cytophagia</taxon>
        <taxon>Cytophagales</taxon>
        <taxon>Hymenobacteraceae</taxon>
        <taxon>Hymenobacter</taxon>
    </lineage>
</organism>
<dbReference type="InterPro" id="IPR000859">
    <property type="entry name" value="CUB_dom"/>
</dbReference>
<feature type="domain" description="CUB" evidence="4">
    <location>
        <begin position="39"/>
        <end position="150"/>
    </location>
</feature>
<dbReference type="Pfam" id="PF00431">
    <property type="entry name" value="CUB"/>
    <property type="match status" value="2"/>
</dbReference>
<evidence type="ECO:0000256" key="1">
    <source>
        <dbReference type="ARBA" id="ARBA00022737"/>
    </source>
</evidence>
<dbReference type="Proteomes" id="UP000248553">
    <property type="component" value="Unassembled WGS sequence"/>
</dbReference>
<evidence type="ECO:0000313" key="6">
    <source>
        <dbReference type="Proteomes" id="UP000248553"/>
    </source>
</evidence>
<proteinExistence type="predicted"/>
<dbReference type="Gene3D" id="2.60.120.290">
    <property type="entry name" value="Spermadhesin, CUB domain"/>
    <property type="match status" value="2"/>
</dbReference>
<dbReference type="SUPFAM" id="SSF49854">
    <property type="entry name" value="Spermadhesin, CUB domain"/>
    <property type="match status" value="2"/>
</dbReference>
<keyword evidence="3" id="KW-0732">Signal</keyword>
<dbReference type="SMART" id="SM00042">
    <property type="entry name" value="CUB"/>
    <property type="match status" value="2"/>
</dbReference>
<dbReference type="OrthoDB" id="972884at2"/>
<keyword evidence="1" id="KW-0677">Repeat</keyword>
<dbReference type="RefSeq" id="WP_111478216.1">
    <property type="nucleotide sequence ID" value="NZ_QHKM01000003.1"/>
</dbReference>
<evidence type="ECO:0000256" key="2">
    <source>
        <dbReference type="ARBA" id="ARBA00023157"/>
    </source>
</evidence>
<dbReference type="InterPro" id="IPR026444">
    <property type="entry name" value="Secre_tail"/>
</dbReference>
<protein>
    <recommendedName>
        <fullName evidence="4">CUB domain-containing protein</fullName>
    </recommendedName>
</protein>
<dbReference type="InterPro" id="IPR011635">
    <property type="entry name" value="CARDB"/>
</dbReference>
<name>A0A328BJH5_9BACT</name>
<comment type="caution">
    <text evidence="5">The sequence shown here is derived from an EMBL/GenBank/DDBJ whole genome shotgun (WGS) entry which is preliminary data.</text>
</comment>
<dbReference type="EMBL" id="QHKM01000003">
    <property type="protein sequence ID" value="RAK66795.1"/>
    <property type="molecule type" value="Genomic_DNA"/>
</dbReference>
<keyword evidence="6" id="KW-1185">Reference proteome</keyword>
<evidence type="ECO:0000256" key="3">
    <source>
        <dbReference type="SAM" id="SignalP"/>
    </source>
</evidence>